<keyword evidence="8" id="KW-1185">Reference proteome</keyword>
<dbReference type="GO" id="GO:0019627">
    <property type="term" value="P:urea metabolic process"/>
    <property type="evidence" value="ECO:0007669"/>
    <property type="project" value="InterPro"/>
</dbReference>
<dbReference type="SUPFAM" id="SSF69737">
    <property type="entry name" value="Urease metallochaperone UreE, C-terminal domain"/>
    <property type="match status" value="1"/>
</dbReference>
<dbReference type="Proteomes" id="UP000001425">
    <property type="component" value="Chromosome"/>
</dbReference>
<dbReference type="Pfam" id="PF05194">
    <property type="entry name" value="UreE_C"/>
    <property type="match status" value="1"/>
</dbReference>
<comment type="function">
    <text evidence="5">Involved in urease metallocenter assembly. Binds nickel. Probably functions as a nickel donor during metallocenter assembly.</text>
</comment>
<dbReference type="eggNOG" id="COG2371">
    <property type="taxonomic scope" value="Bacteria"/>
</dbReference>
<dbReference type="GO" id="GO:0051082">
    <property type="term" value="F:unfolded protein binding"/>
    <property type="evidence" value="ECO:0007669"/>
    <property type="project" value="UniProtKB-UniRule"/>
</dbReference>
<dbReference type="EnsemblBacteria" id="BAA17502">
    <property type="protein sequence ID" value="BAA17502"/>
    <property type="gene ID" value="BAA17502"/>
</dbReference>
<evidence type="ECO:0000256" key="1">
    <source>
        <dbReference type="ARBA" id="ARBA00004496"/>
    </source>
</evidence>
<dbReference type="InterPro" id="IPR012406">
    <property type="entry name" value="UreE"/>
</dbReference>
<comment type="subcellular location">
    <subcellularLocation>
        <location evidence="1 5">Cytoplasm</location>
    </subcellularLocation>
</comment>
<dbReference type="Pfam" id="PF02814">
    <property type="entry name" value="UreE_N"/>
    <property type="match status" value="1"/>
</dbReference>
<dbReference type="PaxDb" id="1148-1652581"/>
<keyword evidence="4 5" id="KW-0143">Chaperone</keyword>
<organism evidence="7 8">
    <name type="scientific">Synechocystis sp. (strain ATCC 27184 / PCC 6803 / Kazusa)</name>
    <dbReference type="NCBI Taxonomy" id="1111708"/>
    <lineage>
        <taxon>Bacteria</taxon>
        <taxon>Bacillati</taxon>
        <taxon>Cyanobacteriota</taxon>
        <taxon>Cyanophyceae</taxon>
        <taxon>Synechococcales</taxon>
        <taxon>Merismopediaceae</taxon>
        <taxon>Synechocystis</taxon>
    </lineage>
</organism>
<proteinExistence type="inferred from homology"/>
<dbReference type="GO" id="GO:0006457">
    <property type="term" value="P:protein folding"/>
    <property type="evidence" value="ECO:0007669"/>
    <property type="project" value="InterPro"/>
</dbReference>
<dbReference type="GO" id="GO:0016151">
    <property type="term" value="F:nickel cation binding"/>
    <property type="evidence" value="ECO:0007669"/>
    <property type="project" value="UniProtKB-UniRule"/>
</dbReference>
<dbReference type="KEGG" id="syn:slr1219"/>
<evidence type="ECO:0000256" key="5">
    <source>
        <dbReference type="HAMAP-Rule" id="MF_00822"/>
    </source>
</evidence>
<dbReference type="InterPro" id="IPR036118">
    <property type="entry name" value="UreE_N_sf"/>
</dbReference>
<dbReference type="SUPFAM" id="SSF69287">
    <property type="entry name" value="Urease metallochaperone UreE, N-terminal domain"/>
    <property type="match status" value="1"/>
</dbReference>
<evidence type="ECO:0000256" key="2">
    <source>
        <dbReference type="ARBA" id="ARBA00022490"/>
    </source>
</evidence>
<evidence type="ECO:0000256" key="3">
    <source>
        <dbReference type="ARBA" id="ARBA00022596"/>
    </source>
</evidence>
<evidence type="ECO:0000313" key="7">
    <source>
        <dbReference type="EMBL" id="BAA17502.1"/>
    </source>
</evidence>
<dbReference type="InterPro" id="IPR007864">
    <property type="entry name" value="UreE_C_dom"/>
</dbReference>
<feature type="domain" description="UreE urease accessory N-terminal" evidence="6">
    <location>
        <begin position="1"/>
        <end position="65"/>
    </location>
</feature>
<dbReference type="PIR" id="S77399">
    <property type="entry name" value="S77399"/>
</dbReference>
<dbReference type="STRING" id="1148.gene:10498367"/>
<name>P73462_SYNY3</name>
<accession>P73462</accession>
<dbReference type="GO" id="GO:0005737">
    <property type="term" value="C:cytoplasm"/>
    <property type="evidence" value="ECO:0007669"/>
    <property type="project" value="UniProtKB-SubCell"/>
</dbReference>
<dbReference type="Gene3D" id="3.30.70.790">
    <property type="entry name" value="UreE, C-terminal domain"/>
    <property type="match status" value="1"/>
</dbReference>
<keyword evidence="3 5" id="KW-0533">Nickel</keyword>
<dbReference type="HAMAP" id="MF_00822">
    <property type="entry name" value="UreE"/>
    <property type="match status" value="1"/>
</dbReference>
<dbReference type="Gene3D" id="2.60.260.20">
    <property type="entry name" value="Urease metallochaperone UreE, N-terminal domain"/>
    <property type="match status" value="1"/>
</dbReference>
<dbReference type="GO" id="GO:0065003">
    <property type="term" value="P:protein-containing complex assembly"/>
    <property type="evidence" value="ECO:0007669"/>
    <property type="project" value="InterPro"/>
</dbReference>
<dbReference type="InParanoid" id="P73462"/>
<evidence type="ECO:0000256" key="4">
    <source>
        <dbReference type="ARBA" id="ARBA00023186"/>
    </source>
</evidence>
<dbReference type="InterPro" id="IPR004029">
    <property type="entry name" value="UreE_N"/>
</dbReference>
<reference evidence="7 8" key="1">
    <citation type="journal article" date="1995" name="DNA Res.">
        <title>Sequence analysis of the genome of the unicellular cyanobacterium Synechocystis sp. strain PCC6803. I. Sequence features in the 1 Mb region from map positions 64% to 92% of the genome.</title>
        <authorList>
            <person name="Kaneko T."/>
            <person name="Tanaka A."/>
            <person name="Sato S."/>
            <person name="Kotani H."/>
            <person name="Sazuka T."/>
            <person name="Miyajima N."/>
            <person name="Sugiura M."/>
            <person name="Tabata S."/>
        </authorList>
    </citation>
    <scope>NUCLEOTIDE SEQUENCE [LARGE SCALE GENOMIC DNA]</scope>
    <source>
        <strain evidence="8">ATCC 27184 / PCC 6803 / Kazusa</strain>
    </source>
</reference>
<dbReference type="CDD" id="cd00571">
    <property type="entry name" value="UreE"/>
    <property type="match status" value="1"/>
</dbReference>
<sequence>MVIFDHRLETVPDATTWDLPLTAEERGRTRYRFDKPGFPSLFIQLPRGSFLRPGDCLGSPTGETITILAADEPLLHLTSGDRLILLKAAYHLGNRHVPLEVNLDYLRLAPDPVLADMLRGLGVRVAEITAPFFPERGAFHSH</sequence>
<reference evidence="7 8" key="2">
    <citation type="journal article" date="1996" name="DNA Res.">
        <title>Sequence analysis of the genome of the unicellular cyanobacterium Synechocystis sp. strain PCC6803. II. Sequence determination of the entire genome and assignment of potential protein-coding regions.</title>
        <authorList>
            <person name="Kaneko T."/>
            <person name="Sato S."/>
            <person name="Kotani H."/>
            <person name="Tanaka A."/>
            <person name="Asamizu E."/>
            <person name="Nakamura Y."/>
            <person name="Miyajima N."/>
            <person name="Hirosawa M."/>
            <person name="Sugiura M."/>
            <person name="Sasamoto S."/>
            <person name="Kimura T."/>
            <person name="Hosouchi T."/>
            <person name="Matsuno A."/>
            <person name="Muraki A."/>
            <person name="Nakazaki N."/>
            <person name="Naruo K."/>
            <person name="Okumura S."/>
            <person name="Shimpo S."/>
            <person name="Takeuchi C."/>
            <person name="Wada T."/>
            <person name="Watanabe A."/>
            <person name="Yamada M."/>
            <person name="Yasuda M."/>
            <person name="Tabata S."/>
        </authorList>
    </citation>
    <scope>NUCLEOTIDE SEQUENCE [LARGE SCALE GENOMIC DNA]</scope>
    <source>
        <strain evidence="8">ATCC 27184 / PCC 6803 / Kazusa</strain>
    </source>
</reference>
<dbReference type="AlphaFoldDB" id="P73462"/>
<dbReference type="SMART" id="SM00988">
    <property type="entry name" value="UreE_N"/>
    <property type="match status" value="1"/>
</dbReference>
<gene>
    <name evidence="5 7" type="primary">ureE</name>
</gene>
<evidence type="ECO:0000313" key="8">
    <source>
        <dbReference type="Proteomes" id="UP000001425"/>
    </source>
</evidence>
<dbReference type="EMBL" id="BA000022">
    <property type="protein sequence ID" value="BAA17502.1"/>
    <property type="molecule type" value="Genomic_DNA"/>
</dbReference>
<keyword evidence="2 5" id="KW-0963">Cytoplasm</keyword>
<evidence type="ECO:0000259" key="6">
    <source>
        <dbReference type="SMART" id="SM00988"/>
    </source>
</evidence>
<dbReference type="PIRSF" id="PIRSF036402">
    <property type="entry name" value="Ureas_acces_UreE"/>
    <property type="match status" value="1"/>
</dbReference>
<dbReference type="NCBIfam" id="NF009751">
    <property type="entry name" value="PRK13261.1-1"/>
    <property type="match status" value="1"/>
</dbReference>
<comment type="similarity">
    <text evidence="5">Belongs to the UreE family.</text>
</comment>
<protein>
    <recommendedName>
        <fullName evidence="5">Urease accessory protein UreE</fullName>
    </recommendedName>
</protein>